<name>A0A2P2PCP8_RHIMU</name>
<proteinExistence type="predicted"/>
<dbReference type="EMBL" id="GGEC01072030">
    <property type="protein sequence ID" value="MBX52514.1"/>
    <property type="molecule type" value="Transcribed_RNA"/>
</dbReference>
<reference evidence="1" key="1">
    <citation type="submission" date="2018-02" db="EMBL/GenBank/DDBJ databases">
        <title>Rhizophora mucronata_Transcriptome.</title>
        <authorList>
            <person name="Meera S.P."/>
            <person name="Sreeshan A."/>
            <person name="Augustine A."/>
        </authorList>
    </citation>
    <scope>NUCLEOTIDE SEQUENCE</scope>
    <source>
        <tissue evidence="1">Leaf</tissue>
    </source>
</reference>
<dbReference type="AlphaFoldDB" id="A0A2P2PCP8"/>
<organism evidence="1">
    <name type="scientific">Rhizophora mucronata</name>
    <name type="common">Asiatic mangrove</name>
    <dbReference type="NCBI Taxonomy" id="61149"/>
    <lineage>
        <taxon>Eukaryota</taxon>
        <taxon>Viridiplantae</taxon>
        <taxon>Streptophyta</taxon>
        <taxon>Embryophyta</taxon>
        <taxon>Tracheophyta</taxon>
        <taxon>Spermatophyta</taxon>
        <taxon>Magnoliopsida</taxon>
        <taxon>eudicotyledons</taxon>
        <taxon>Gunneridae</taxon>
        <taxon>Pentapetalae</taxon>
        <taxon>rosids</taxon>
        <taxon>fabids</taxon>
        <taxon>Malpighiales</taxon>
        <taxon>Rhizophoraceae</taxon>
        <taxon>Rhizophora</taxon>
    </lineage>
</organism>
<evidence type="ECO:0000313" key="1">
    <source>
        <dbReference type="EMBL" id="MBX52514.1"/>
    </source>
</evidence>
<protein>
    <submittedName>
        <fullName evidence="1">Uncharacterized protein</fullName>
    </submittedName>
</protein>
<accession>A0A2P2PCP8</accession>
<sequence>MQSLNEGTKMYSLGNIISKCCILSTY</sequence>